<dbReference type="Proteomes" id="UP000030744">
    <property type="component" value="Unassembled WGS sequence"/>
</dbReference>
<dbReference type="EMBL" id="HG737100">
    <property type="protein sequence ID" value="CDJ36850.1"/>
    <property type="molecule type" value="Genomic_DNA"/>
</dbReference>
<dbReference type="GeneID" id="60404766"/>
<feature type="region of interest" description="Disordered" evidence="1">
    <location>
        <begin position="233"/>
        <end position="259"/>
    </location>
</feature>
<dbReference type="VEuPathDB" id="ToxoDB:EMH_0097470"/>
<keyword evidence="3" id="KW-1185">Reference proteome</keyword>
<dbReference type="RefSeq" id="XP_037879138.1">
    <property type="nucleotide sequence ID" value="XM_038021954.1"/>
</dbReference>
<evidence type="ECO:0000256" key="1">
    <source>
        <dbReference type="SAM" id="MobiDB-lite"/>
    </source>
</evidence>
<reference evidence="2" key="2">
    <citation type="submission" date="2013-10" db="EMBL/GenBank/DDBJ databases">
        <authorList>
            <person name="Aslett M."/>
        </authorList>
    </citation>
    <scope>NUCLEOTIDE SEQUENCE [LARGE SCALE GENOMIC DNA]</scope>
    <source>
        <strain evidence="2">Houghton</strain>
    </source>
</reference>
<proteinExistence type="predicted"/>
<evidence type="ECO:0000313" key="2">
    <source>
        <dbReference type="EMBL" id="CDJ36850.1"/>
    </source>
</evidence>
<dbReference type="AlphaFoldDB" id="U6KFS1"/>
<evidence type="ECO:0000313" key="3">
    <source>
        <dbReference type="Proteomes" id="UP000030744"/>
    </source>
</evidence>
<organism evidence="2 3">
    <name type="scientific">Eimeria mitis</name>
    <dbReference type="NCBI Taxonomy" id="44415"/>
    <lineage>
        <taxon>Eukaryota</taxon>
        <taxon>Sar</taxon>
        <taxon>Alveolata</taxon>
        <taxon>Apicomplexa</taxon>
        <taxon>Conoidasida</taxon>
        <taxon>Coccidia</taxon>
        <taxon>Eucoccidiorida</taxon>
        <taxon>Eimeriorina</taxon>
        <taxon>Eimeriidae</taxon>
        <taxon>Eimeria</taxon>
    </lineage>
</organism>
<sequence length="259" mass="27826">MKLQVIRSLAKGWFKQGARQSRIIPVGTYNRRTILLLYGNLHMEHTTKCPTPLKEGDTKDQLMNTALGGFVPAMATQVSFFPSLSASMSICRQFRGIASSSVCRAHFEDDGGVALREAKAAAAAARTAEIMLVAAIQTQVPGESELGLKYPSAFPVTSAGKGCAAERAMRTAVLKALKEANLAASRAECAENSGYILWQPGVKVRRPKTGEEAISFGSAILFRARTTLRREPVTGWINGPPRSLQPARASDMITGGEST</sequence>
<gene>
    <name evidence="2" type="ORF">EMH_0097470</name>
</gene>
<name>U6KFS1_9EIME</name>
<reference evidence="2" key="1">
    <citation type="submission" date="2013-10" db="EMBL/GenBank/DDBJ databases">
        <title>Genomic analysis of the causative agents of coccidiosis in chickens.</title>
        <authorList>
            <person name="Reid A.J."/>
            <person name="Blake D."/>
            <person name="Billington K."/>
            <person name="Browne H."/>
            <person name="Dunn M."/>
            <person name="Hung S."/>
            <person name="Kawahara F."/>
            <person name="Miranda-Saavedra D."/>
            <person name="Mourier T."/>
            <person name="Nagra H."/>
            <person name="Otto T.D."/>
            <person name="Rawlings N."/>
            <person name="Sanchez A."/>
            <person name="Sanders M."/>
            <person name="Subramaniam C."/>
            <person name="Tay Y."/>
            <person name="Dear P."/>
            <person name="Doerig C."/>
            <person name="Gruber A."/>
            <person name="Parkinson J."/>
            <person name="Shirley M."/>
            <person name="Wan K.L."/>
            <person name="Berriman M."/>
            <person name="Tomley F."/>
            <person name="Pain A."/>
        </authorList>
    </citation>
    <scope>NUCLEOTIDE SEQUENCE [LARGE SCALE GENOMIC DNA]</scope>
    <source>
        <strain evidence="2">Houghton</strain>
    </source>
</reference>
<accession>U6KFS1</accession>
<protein>
    <submittedName>
        <fullName evidence="2">Uncharacterized protein</fullName>
    </submittedName>
</protein>